<dbReference type="Proteomes" id="UP000199350">
    <property type="component" value="Chromosome I"/>
</dbReference>
<evidence type="ECO:0000256" key="2">
    <source>
        <dbReference type="SAM" id="Phobius"/>
    </source>
</evidence>
<keyword evidence="2" id="KW-0472">Membrane</keyword>
<keyword evidence="2" id="KW-0812">Transmembrane</keyword>
<reference evidence="4" key="1">
    <citation type="submission" date="2016-10" db="EMBL/GenBank/DDBJ databases">
        <authorList>
            <person name="Varghese N."/>
            <person name="Submissions S."/>
        </authorList>
    </citation>
    <scope>NUCLEOTIDE SEQUENCE [LARGE SCALE GENOMIC DNA]</scope>
    <source>
        <strain evidence="4">DSM 20632</strain>
    </source>
</reference>
<name>A0A1G9QUP0_9CORY</name>
<dbReference type="STRING" id="38302.SAMN04488535_2096"/>
<keyword evidence="4" id="KW-1185">Reference proteome</keyword>
<dbReference type="SUPFAM" id="SSF50998">
    <property type="entry name" value="Quinoprotein alcohol dehydrogenase-like"/>
    <property type="match status" value="1"/>
</dbReference>
<dbReference type="AlphaFoldDB" id="A0A1G9QUP0"/>
<dbReference type="InterPro" id="IPR011047">
    <property type="entry name" value="Quinoprotein_ADH-like_sf"/>
</dbReference>
<keyword evidence="2" id="KW-1133">Transmembrane helix</keyword>
<sequence>MNTGTPAQGPTRGDAIAAAVVAVTSIALVVAAIFSAPIRSAELSPAAEEWEASASLSTPPATLTETLRIPDTSPGMTPVVAEGLIITHSGDTLRATSPTGETVWTYTRDLELCALDQAWGKVVATYRGNAGCGDVVAFDAGTGQYAGTRSSVAPDTVTGISSNDRVGYVGSGRVELWRSDLVRTVEYGHVEAPQEAGMQPNQCTITSALTRKELLAVTEQCDDGAWLRLQETTPEDSRKPEIHSSISIDPGAYLVAVSPTGAAVYDPAGDVRAYDEDGQSTAVSQGVSLAGGGFAAGSVSDLPHHMSYYENGTLLLFGPNDLNVTGSFSGALGPGFAAGDRLLFAVPGGIAVANWDSNEVESVVPVDRAGYSGDVGARAAGHAVAEKRGEEVVVLSAG</sequence>
<proteinExistence type="predicted"/>
<feature type="transmembrane region" description="Helical" evidence="2">
    <location>
        <begin position="15"/>
        <end position="34"/>
    </location>
</feature>
<evidence type="ECO:0008006" key="5">
    <source>
        <dbReference type="Google" id="ProtNLM"/>
    </source>
</evidence>
<evidence type="ECO:0000313" key="4">
    <source>
        <dbReference type="Proteomes" id="UP000199350"/>
    </source>
</evidence>
<dbReference type="EMBL" id="LT629700">
    <property type="protein sequence ID" value="SDM14580.1"/>
    <property type="molecule type" value="Genomic_DNA"/>
</dbReference>
<feature type="region of interest" description="Disordered" evidence="1">
    <location>
        <begin position="52"/>
        <end position="73"/>
    </location>
</feature>
<dbReference type="OrthoDB" id="5182370at2"/>
<evidence type="ECO:0000256" key="1">
    <source>
        <dbReference type="SAM" id="MobiDB-lite"/>
    </source>
</evidence>
<gene>
    <name evidence="3" type="ORF">SAMN04488535_2096</name>
</gene>
<evidence type="ECO:0000313" key="3">
    <source>
        <dbReference type="EMBL" id="SDM14580.1"/>
    </source>
</evidence>
<dbReference type="RefSeq" id="WP_092151867.1">
    <property type="nucleotide sequence ID" value="NZ_LT629700.1"/>
</dbReference>
<accession>A0A1G9QUP0</accession>
<protein>
    <recommendedName>
        <fullName evidence="5">PQQ-like domain-containing protein</fullName>
    </recommendedName>
</protein>
<organism evidence="3 4">
    <name type="scientific">Corynebacterium mycetoides</name>
    <dbReference type="NCBI Taxonomy" id="38302"/>
    <lineage>
        <taxon>Bacteria</taxon>
        <taxon>Bacillati</taxon>
        <taxon>Actinomycetota</taxon>
        <taxon>Actinomycetes</taxon>
        <taxon>Mycobacteriales</taxon>
        <taxon>Corynebacteriaceae</taxon>
        <taxon>Corynebacterium</taxon>
    </lineage>
</organism>